<evidence type="ECO:0000256" key="5">
    <source>
        <dbReference type="ARBA" id="ARBA00022821"/>
    </source>
</evidence>
<evidence type="ECO:0000256" key="2">
    <source>
        <dbReference type="ARBA" id="ARBA00022614"/>
    </source>
</evidence>
<keyword evidence="2" id="KW-0433">Leucine-rich repeat</keyword>
<dbReference type="FunFam" id="3.40.50.300:FF:001091">
    <property type="entry name" value="Probable disease resistance protein At1g61300"/>
    <property type="match status" value="1"/>
</dbReference>
<keyword evidence="5" id="KW-0611">Plant defense</keyword>
<dbReference type="InterPro" id="IPR036388">
    <property type="entry name" value="WH-like_DNA-bd_sf"/>
</dbReference>
<evidence type="ECO:0000256" key="1">
    <source>
        <dbReference type="ARBA" id="ARBA00008894"/>
    </source>
</evidence>
<dbReference type="Pfam" id="PF23559">
    <property type="entry name" value="WHD_DRP"/>
    <property type="match status" value="1"/>
</dbReference>
<dbReference type="Pfam" id="PF18052">
    <property type="entry name" value="Rx_N"/>
    <property type="match status" value="1"/>
</dbReference>
<evidence type="ECO:0000256" key="8">
    <source>
        <dbReference type="SAM" id="SignalP"/>
    </source>
</evidence>
<organism evidence="13 14">
    <name type="scientific">Oryza sativa subsp. indica</name>
    <name type="common">Rice</name>
    <dbReference type="NCBI Taxonomy" id="39946"/>
    <lineage>
        <taxon>Eukaryota</taxon>
        <taxon>Viridiplantae</taxon>
        <taxon>Streptophyta</taxon>
        <taxon>Embryophyta</taxon>
        <taxon>Tracheophyta</taxon>
        <taxon>Spermatophyta</taxon>
        <taxon>Magnoliopsida</taxon>
        <taxon>Liliopsida</taxon>
        <taxon>Poales</taxon>
        <taxon>Poaceae</taxon>
        <taxon>BOP clade</taxon>
        <taxon>Oryzoideae</taxon>
        <taxon>Oryzeae</taxon>
        <taxon>Oryzinae</taxon>
        <taxon>Oryza</taxon>
        <taxon>Oryza sativa</taxon>
    </lineage>
</organism>
<dbReference type="SUPFAM" id="SSF52058">
    <property type="entry name" value="L domain-like"/>
    <property type="match status" value="1"/>
</dbReference>
<reference evidence="13 14" key="1">
    <citation type="journal article" date="2005" name="PLoS Biol.">
        <title>The genomes of Oryza sativa: a history of duplications.</title>
        <authorList>
            <person name="Yu J."/>
            <person name="Wang J."/>
            <person name="Lin W."/>
            <person name="Li S."/>
            <person name="Li H."/>
            <person name="Zhou J."/>
            <person name="Ni P."/>
            <person name="Dong W."/>
            <person name="Hu S."/>
            <person name="Zeng C."/>
            <person name="Zhang J."/>
            <person name="Zhang Y."/>
            <person name="Li R."/>
            <person name="Xu Z."/>
            <person name="Li S."/>
            <person name="Li X."/>
            <person name="Zheng H."/>
            <person name="Cong L."/>
            <person name="Lin L."/>
            <person name="Yin J."/>
            <person name="Geng J."/>
            <person name="Li G."/>
            <person name="Shi J."/>
            <person name="Liu J."/>
            <person name="Lv H."/>
            <person name="Li J."/>
            <person name="Wang J."/>
            <person name="Deng Y."/>
            <person name="Ran L."/>
            <person name="Shi X."/>
            <person name="Wang X."/>
            <person name="Wu Q."/>
            <person name="Li C."/>
            <person name="Ren X."/>
            <person name="Wang J."/>
            <person name="Wang X."/>
            <person name="Li D."/>
            <person name="Liu D."/>
            <person name="Zhang X."/>
            <person name="Ji Z."/>
            <person name="Zhao W."/>
            <person name="Sun Y."/>
            <person name="Zhang Z."/>
            <person name="Bao J."/>
            <person name="Han Y."/>
            <person name="Dong L."/>
            <person name="Ji J."/>
            <person name="Chen P."/>
            <person name="Wu S."/>
            <person name="Liu J."/>
            <person name="Xiao Y."/>
            <person name="Bu D."/>
            <person name="Tan J."/>
            <person name="Yang L."/>
            <person name="Ye C."/>
            <person name="Zhang J."/>
            <person name="Xu J."/>
            <person name="Zhou Y."/>
            <person name="Yu Y."/>
            <person name="Zhang B."/>
            <person name="Zhuang S."/>
            <person name="Wei H."/>
            <person name="Liu B."/>
            <person name="Lei M."/>
            <person name="Yu H."/>
            <person name="Li Y."/>
            <person name="Xu H."/>
            <person name="Wei S."/>
            <person name="He X."/>
            <person name="Fang L."/>
            <person name="Zhang Z."/>
            <person name="Zhang Y."/>
            <person name="Huang X."/>
            <person name="Su Z."/>
            <person name="Tong W."/>
            <person name="Li J."/>
            <person name="Tong Z."/>
            <person name="Li S."/>
            <person name="Ye J."/>
            <person name="Wang L."/>
            <person name="Fang L."/>
            <person name="Lei T."/>
            <person name="Chen C."/>
            <person name="Chen H."/>
            <person name="Xu Z."/>
            <person name="Li H."/>
            <person name="Huang H."/>
            <person name="Zhang F."/>
            <person name="Xu H."/>
            <person name="Li N."/>
            <person name="Zhao C."/>
            <person name="Li S."/>
            <person name="Dong L."/>
            <person name="Huang Y."/>
            <person name="Li L."/>
            <person name="Xi Y."/>
            <person name="Qi Q."/>
            <person name="Li W."/>
            <person name="Zhang B."/>
            <person name="Hu W."/>
            <person name="Zhang Y."/>
            <person name="Tian X."/>
            <person name="Jiao Y."/>
            <person name="Liang X."/>
            <person name="Jin J."/>
            <person name="Gao L."/>
            <person name="Zheng W."/>
            <person name="Hao B."/>
            <person name="Liu S."/>
            <person name="Wang W."/>
            <person name="Yuan L."/>
            <person name="Cao M."/>
            <person name="McDermott J."/>
            <person name="Samudrala R."/>
            <person name="Wang J."/>
            <person name="Wong G.K."/>
            <person name="Yang H."/>
        </authorList>
    </citation>
    <scope>NUCLEOTIDE SEQUENCE [LARGE SCALE GENOMIC DNA]</scope>
    <source>
        <strain evidence="14">cv. 93-11</strain>
    </source>
</reference>
<evidence type="ECO:0000259" key="9">
    <source>
        <dbReference type="Pfam" id="PF00931"/>
    </source>
</evidence>
<dbReference type="Pfam" id="PF23598">
    <property type="entry name" value="LRR_14"/>
    <property type="match status" value="1"/>
</dbReference>
<sequence length="767" mass="86992">MAEVHLSTLAISVLGKAAFCAASEIKSAWNFKKEVRKLERSLKSICGVLKDAERKQSTSCALKVWLEDLKDVVYDIDDVLDDLVYPFELSHKITVVRQKLDEIAANRREFALTEEIIDTQFFSSNTRETHSFINELDIVGRDEAKNKIVEIILSAADAYAFSVLPIVGLGGIGKTALAKLVYNDMRIKKMFEKNLWACVSNVFDLKKILDDIIQSDTGESNKQLSLQTLQNKLRGFLQENKYLLVLDDIWSDNVNDWEQLKNLLSSGGRGSVVVVTTHNMNVASVVKTLEPYYVPELSFDECMQDVKEWLRIKDANLWNIEQNKCDILPALKLSYDALPPHLKACFSCLSVFPKDYVILRELLIMFWMALGLLHKTREGDEIETIGGQYFNELDQRSLFQDHYVYNGSIQSCKMHDLVHNLAMFVCHKEHAIVNCESKDLSEKVRHLVWDRKDFSTEIEFPKHLRKANKARTFASIDNNGTMTKAFLDNFLSTFTLLRVLIFSDVDFDEIPSSIGNLKHLRYLDLQWNGKIKFLPNSLCKLVNLQTLQLSRCDQLEKMPKDVHRLISLRFLCLTLKNKYLSEHDGFCSLTSLTFLFLNSCAELSSMTNGFGSLTSLRKLYIFNCPKLATLPSTMNQLSTLQTLSINNCHELDLLEPSEAMGGLACLDVLQLVGLPKLVCFPGSFISAATSLQYFGIGNCNGLMKLPDFIQSFTSLKKIVINGCPELSRRCAVKSGEDFHLISHVPQITIDKKTYRKITPSHPECSSI</sequence>
<dbReference type="InterPro" id="IPR041118">
    <property type="entry name" value="Rx_N"/>
</dbReference>
<dbReference type="InterPro" id="IPR027417">
    <property type="entry name" value="P-loop_NTPase"/>
</dbReference>
<dbReference type="AlphaFoldDB" id="B8BBY9"/>
<dbReference type="Gene3D" id="3.80.10.10">
    <property type="entry name" value="Ribonuclease Inhibitor"/>
    <property type="match status" value="2"/>
</dbReference>
<dbReference type="GO" id="GO:0002758">
    <property type="term" value="P:innate immune response-activating signaling pathway"/>
    <property type="evidence" value="ECO:0007669"/>
    <property type="project" value="UniProtKB-ARBA"/>
</dbReference>
<evidence type="ECO:0000256" key="4">
    <source>
        <dbReference type="ARBA" id="ARBA00022741"/>
    </source>
</evidence>
<feature type="chain" id="PRO_5002868460" evidence="8">
    <location>
        <begin position="23"/>
        <end position="767"/>
    </location>
</feature>
<dbReference type="PRINTS" id="PR00364">
    <property type="entry name" value="DISEASERSIST"/>
</dbReference>
<feature type="domain" description="Disease resistance R13L4/SHOC-2-like LRR" evidence="12">
    <location>
        <begin position="489"/>
        <end position="719"/>
    </location>
</feature>
<evidence type="ECO:0000256" key="6">
    <source>
        <dbReference type="ARBA" id="ARBA00022840"/>
    </source>
</evidence>
<evidence type="ECO:0000259" key="10">
    <source>
        <dbReference type="Pfam" id="PF18052"/>
    </source>
</evidence>
<dbReference type="GO" id="GO:0005524">
    <property type="term" value="F:ATP binding"/>
    <property type="evidence" value="ECO:0007669"/>
    <property type="project" value="UniProtKB-KW"/>
</dbReference>
<evidence type="ECO:0000313" key="14">
    <source>
        <dbReference type="Proteomes" id="UP000007015"/>
    </source>
</evidence>
<keyword evidence="4" id="KW-0547">Nucleotide-binding</keyword>
<keyword evidence="14" id="KW-1185">Reference proteome</keyword>
<dbReference type="InterPro" id="IPR055414">
    <property type="entry name" value="LRR_R13L4/SHOC2-like"/>
</dbReference>
<comment type="similarity">
    <text evidence="1">Belongs to the disease resistance NB-LRR family.</text>
</comment>
<dbReference type="PANTHER" id="PTHR36766:SF57">
    <property type="entry name" value="DISEASE RESISTANCE PROTEIN RGA1"/>
    <property type="match status" value="1"/>
</dbReference>
<evidence type="ECO:0000313" key="13">
    <source>
        <dbReference type="EMBL" id="EEC83119.1"/>
    </source>
</evidence>
<keyword evidence="7" id="KW-0175">Coiled coil</keyword>
<feature type="domain" description="Disease resistance N-terminal" evidence="10">
    <location>
        <begin position="12"/>
        <end position="90"/>
    </location>
</feature>
<gene>
    <name evidence="13" type="ORF">OsI_28278</name>
</gene>
<dbReference type="Pfam" id="PF00931">
    <property type="entry name" value="NB-ARC"/>
    <property type="match status" value="1"/>
</dbReference>
<dbReference type="Gene3D" id="1.20.5.4130">
    <property type="match status" value="1"/>
</dbReference>
<dbReference type="InterPro" id="IPR002182">
    <property type="entry name" value="NB-ARC"/>
</dbReference>
<dbReference type="STRING" id="39946.B8BBY9"/>
<dbReference type="GO" id="GO:0042742">
    <property type="term" value="P:defense response to bacterium"/>
    <property type="evidence" value="ECO:0007669"/>
    <property type="project" value="UniProtKB-ARBA"/>
</dbReference>
<feature type="signal peptide" evidence="8">
    <location>
        <begin position="1"/>
        <end position="22"/>
    </location>
</feature>
<keyword evidence="3" id="KW-0677">Repeat</keyword>
<dbReference type="Gramene" id="BGIOSGA027441-TA">
    <property type="protein sequence ID" value="BGIOSGA027441-PA"/>
    <property type="gene ID" value="BGIOSGA027441"/>
</dbReference>
<evidence type="ECO:0000256" key="3">
    <source>
        <dbReference type="ARBA" id="ARBA00022737"/>
    </source>
</evidence>
<dbReference type="InterPro" id="IPR058922">
    <property type="entry name" value="WHD_DRP"/>
</dbReference>
<proteinExistence type="inferred from homology"/>
<dbReference type="GO" id="GO:0009626">
    <property type="term" value="P:plant-type hypersensitive response"/>
    <property type="evidence" value="ECO:0007669"/>
    <property type="project" value="UniProtKB-ARBA"/>
</dbReference>
<dbReference type="InterPro" id="IPR032675">
    <property type="entry name" value="LRR_dom_sf"/>
</dbReference>
<dbReference type="GO" id="GO:0043531">
    <property type="term" value="F:ADP binding"/>
    <property type="evidence" value="ECO:0007669"/>
    <property type="project" value="InterPro"/>
</dbReference>
<protein>
    <submittedName>
        <fullName evidence="13">Uncharacterized protein</fullName>
    </submittedName>
</protein>
<dbReference type="SUPFAM" id="SSF52540">
    <property type="entry name" value="P-loop containing nucleoside triphosphate hydrolases"/>
    <property type="match status" value="1"/>
</dbReference>
<dbReference type="OMA" id="TRETHSF"/>
<name>B8BBY9_ORYSI</name>
<evidence type="ECO:0000259" key="11">
    <source>
        <dbReference type="Pfam" id="PF23559"/>
    </source>
</evidence>
<dbReference type="Gene3D" id="1.10.10.10">
    <property type="entry name" value="Winged helix-like DNA-binding domain superfamily/Winged helix DNA-binding domain"/>
    <property type="match status" value="1"/>
</dbReference>
<dbReference type="HOGENOM" id="CLU_000837_8_1_1"/>
<dbReference type="Proteomes" id="UP000007015">
    <property type="component" value="Chromosome 8"/>
</dbReference>
<keyword evidence="8" id="KW-0732">Signal</keyword>
<evidence type="ECO:0000259" key="12">
    <source>
        <dbReference type="Pfam" id="PF23598"/>
    </source>
</evidence>
<feature type="domain" description="NB-ARC" evidence="9">
    <location>
        <begin position="145"/>
        <end position="302"/>
    </location>
</feature>
<feature type="domain" description="Disease resistance protein winged helix" evidence="11">
    <location>
        <begin position="351"/>
        <end position="422"/>
    </location>
</feature>
<keyword evidence="6" id="KW-0067">ATP-binding</keyword>
<evidence type="ECO:0000256" key="7">
    <source>
        <dbReference type="ARBA" id="ARBA00023054"/>
    </source>
</evidence>
<dbReference type="FunFam" id="1.10.10.10:FF:000322">
    <property type="entry name" value="Probable disease resistance protein At1g63360"/>
    <property type="match status" value="1"/>
</dbReference>
<dbReference type="Gene3D" id="3.40.50.300">
    <property type="entry name" value="P-loop containing nucleotide triphosphate hydrolases"/>
    <property type="match status" value="1"/>
</dbReference>
<dbReference type="PANTHER" id="PTHR36766">
    <property type="entry name" value="PLANT BROAD-SPECTRUM MILDEW RESISTANCE PROTEIN RPW8"/>
    <property type="match status" value="1"/>
</dbReference>
<accession>B8BBY9</accession>
<dbReference type="EMBL" id="CM000133">
    <property type="protein sequence ID" value="EEC83119.1"/>
    <property type="molecule type" value="Genomic_DNA"/>
</dbReference>